<dbReference type="SUPFAM" id="SSF47226">
    <property type="entry name" value="Histidine-containing phosphotransfer domain, HPT domain"/>
    <property type="match status" value="1"/>
</dbReference>
<dbReference type="SMART" id="SM00260">
    <property type="entry name" value="CheW"/>
    <property type="match status" value="1"/>
</dbReference>
<dbReference type="Gene3D" id="1.10.287.560">
    <property type="entry name" value="Histidine kinase CheA-like, homodimeric domain"/>
    <property type="match status" value="1"/>
</dbReference>
<feature type="domain" description="Histidine kinase" evidence="13">
    <location>
        <begin position="294"/>
        <end position="567"/>
    </location>
</feature>
<evidence type="ECO:0000256" key="6">
    <source>
        <dbReference type="ARBA" id="ARBA00022679"/>
    </source>
</evidence>
<keyword evidence="9" id="KW-0067">ATP-binding</keyword>
<evidence type="ECO:0000256" key="11">
    <source>
        <dbReference type="ARBA" id="ARBA00035100"/>
    </source>
</evidence>
<dbReference type="InterPro" id="IPR036097">
    <property type="entry name" value="HisK_dim/P_sf"/>
</dbReference>
<dbReference type="InterPro" id="IPR051315">
    <property type="entry name" value="Bact_Chemotaxis_CheA"/>
</dbReference>
<evidence type="ECO:0000256" key="9">
    <source>
        <dbReference type="ARBA" id="ARBA00022840"/>
    </source>
</evidence>
<dbReference type="GO" id="GO:0006935">
    <property type="term" value="P:chemotaxis"/>
    <property type="evidence" value="ECO:0007669"/>
    <property type="project" value="UniProtKB-KW"/>
</dbReference>
<dbReference type="Pfam" id="PF01627">
    <property type="entry name" value="Hpt"/>
    <property type="match status" value="1"/>
</dbReference>
<evidence type="ECO:0000256" key="5">
    <source>
        <dbReference type="ARBA" id="ARBA00022553"/>
    </source>
</evidence>
<evidence type="ECO:0000256" key="2">
    <source>
        <dbReference type="ARBA" id="ARBA00012438"/>
    </source>
</evidence>
<dbReference type="GO" id="GO:0005737">
    <property type="term" value="C:cytoplasm"/>
    <property type="evidence" value="ECO:0007669"/>
    <property type="project" value="InterPro"/>
</dbReference>
<dbReference type="InterPro" id="IPR037257">
    <property type="entry name" value="T2SS_E_N_sf"/>
</dbReference>
<proteinExistence type="predicted"/>
<feature type="modified residue" description="Phosphohistidine" evidence="12">
    <location>
        <position position="48"/>
    </location>
</feature>
<feature type="domain" description="HPt" evidence="15">
    <location>
        <begin position="1"/>
        <end position="105"/>
    </location>
</feature>
<evidence type="ECO:0000313" key="17">
    <source>
        <dbReference type="Proteomes" id="UP000000238"/>
    </source>
</evidence>
<evidence type="ECO:0000256" key="1">
    <source>
        <dbReference type="ARBA" id="ARBA00000085"/>
    </source>
</evidence>
<keyword evidence="5 12" id="KW-0597">Phosphoprotein</keyword>
<evidence type="ECO:0000256" key="12">
    <source>
        <dbReference type="PROSITE-ProRule" id="PRU00110"/>
    </source>
</evidence>
<keyword evidence="6" id="KW-0808">Transferase</keyword>
<dbReference type="InterPro" id="IPR036061">
    <property type="entry name" value="CheW-like_dom_sf"/>
</dbReference>
<protein>
    <recommendedName>
        <fullName evidence="3">Chemotaxis protein CheA</fullName>
        <ecNumber evidence="2">2.7.13.3</ecNumber>
    </recommendedName>
</protein>
<dbReference type="SMART" id="SM00387">
    <property type="entry name" value="HATPase_c"/>
    <property type="match status" value="1"/>
</dbReference>
<dbReference type="InterPro" id="IPR004358">
    <property type="entry name" value="Sig_transdc_His_kin-like_C"/>
</dbReference>
<dbReference type="InterPro" id="IPR036641">
    <property type="entry name" value="HPT_dom_sf"/>
</dbReference>
<reference evidence="16 17" key="1">
    <citation type="journal article" date="2005" name="Nucleic Acids Res.">
        <title>Genomic blueprint of Hahella chejuensis, a marine microbe producing an algicidal agent.</title>
        <authorList>
            <person name="Jeong H."/>
            <person name="Yim J.H."/>
            <person name="Lee C."/>
            <person name="Choi S.-H."/>
            <person name="Park Y.K."/>
            <person name="Yoon S.H."/>
            <person name="Hur C.-G."/>
            <person name="Kang H.-Y."/>
            <person name="Kim D."/>
            <person name="Lee H.H."/>
            <person name="Park K.H."/>
            <person name="Park S.-H."/>
            <person name="Park H.-S."/>
            <person name="Lee H.K."/>
            <person name="Oh T.K."/>
            <person name="Kim J.F."/>
        </authorList>
    </citation>
    <scope>NUCLEOTIDE SEQUENCE [LARGE SCALE GENOMIC DNA]</scope>
    <source>
        <strain evidence="16 17">KCTC 2396</strain>
    </source>
</reference>
<dbReference type="eggNOG" id="COG2198">
    <property type="taxonomic scope" value="Bacteria"/>
</dbReference>
<dbReference type="SUPFAM" id="SSF160246">
    <property type="entry name" value="EspE N-terminal domain-like"/>
    <property type="match status" value="1"/>
</dbReference>
<dbReference type="STRING" id="349521.HCH_03709"/>
<dbReference type="GO" id="GO:0005524">
    <property type="term" value="F:ATP binding"/>
    <property type="evidence" value="ECO:0007669"/>
    <property type="project" value="UniProtKB-KW"/>
</dbReference>
<comment type="function">
    <text evidence="11">Involved in the transmission of sensory signals from the chemoreceptors to the flagellar motors. CheA is autophosphorylated; it can transfer its phosphate group to either CheB or CheY.</text>
</comment>
<dbReference type="InterPro" id="IPR036890">
    <property type="entry name" value="HATPase_C_sf"/>
</dbReference>
<dbReference type="InterPro" id="IPR008207">
    <property type="entry name" value="Sig_transdc_His_kin_Hpt_dom"/>
</dbReference>
<feature type="domain" description="CheW-like" evidence="14">
    <location>
        <begin position="559"/>
        <end position="696"/>
    </location>
</feature>
<dbReference type="Pfam" id="PF02518">
    <property type="entry name" value="HATPase_c"/>
    <property type="match status" value="1"/>
</dbReference>
<dbReference type="EC" id="2.7.13.3" evidence="2"/>
<evidence type="ECO:0000256" key="3">
    <source>
        <dbReference type="ARBA" id="ARBA00021495"/>
    </source>
</evidence>
<dbReference type="InterPro" id="IPR003594">
    <property type="entry name" value="HATPase_dom"/>
</dbReference>
<dbReference type="FunFam" id="3.30.565.10:FF:000016">
    <property type="entry name" value="Chemotaxis protein CheA, putative"/>
    <property type="match status" value="1"/>
</dbReference>
<keyword evidence="10" id="KW-0902">Two-component regulatory system</keyword>
<dbReference type="GO" id="GO:0000155">
    <property type="term" value="F:phosphorelay sensor kinase activity"/>
    <property type="evidence" value="ECO:0007669"/>
    <property type="project" value="InterPro"/>
</dbReference>
<dbReference type="RefSeq" id="WP_011397514.1">
    <property type="nucleotide sequence ID" value="NC_007645.1"/>
</dbReference>
<dbReference type="Gene3D" id="1.20.120.160">
    <property type="entry name" value="HPT domain"/>
    <property type="match status" value="1"/>
</dbReference>
<dbReference type="SUPFAM" id="SSF50341">
    <property type="entry name" value="CheW-like"/>
    <property type="match status" value="1"/>
</dbReference>
<organism evidence="16 17">
    <name type="scientific">Hahella chejuensis (strain KCTC 2396)</name>
    <dbReference type="NCBI Taxonomy" id="349521"/>
    <lineage>
        <taxon>Bacteria</taxon>
        <taxon>Pseudomonadati</taxon>
        <taxon>Pseudomonadota</taxon>
        <taxon>Gammaproteobacteria</taxon>
        <taxon>Oceanospirillales</taxon>
        <taxon>Hahellaceae</taxon>
        <taxon>Hahella</taxon>
    </lineage>
</organism>
<evidence type="ECO:0000256" key="4">
    <source>
        <dbReference type="ARBA" id="ARBA00022500"/>
    </source>
</evidence>
<dbReference type="HOGENOM" id="CLU_000650_3_6_6"/>
<dbReference type="PRINTS" id="PR00344">
    <property type="entry name" value="BCTRLSENSOR"/>
</dbReference>
<dbReference type="SMART" id="SM01231">
    <property type="entry name" value="H-kinase_dim"/>
    <property type="match status" value="1"/>
</dbReference>
<accession>Q2SFX8</accession>
<dbReference type="PROSITE" id="PS50109">
    <property type="entry name" value="HIS_KIN"/>
    <property type="match status" value="1"/>
</dbReference>
<evidence type="ECO:0000256" key="8">
    <source>
        <dbReference type="ARBA" id="ARBA00022777"/>
    </source>
</evidence>
<dbReference type="EMBL" id="CP000155">
    <property type="protein sequence ID" value="ABC30446.1"/>
    <property type="molecule type" value="Genomic_DNA"/>
</dbReference>
<dbReference type="CDD" id="cd16916">
    <property type="entry name" value="HATPase_CheA-like"/>
    <property type="match status" value="1"/>
</dbReference>
<dbReference type="PANTHER" id="PTHR43395">
    <property type="entry name" value="SENSOR HISTIDINE KINASE CHEA"/>
    <property type="match status" value="1"/>
</dbReference>
<evidence type="ECO:0000259" key="15">
    <source>
        <dbReference type="PROSITE" id="PS50894"/>
    </source>
</evidence>
<keyword evidence="17" id="KW-1185">Reference proteome</keyword>
<comment type="catalytic activity">
    <reaction evidence="1">
        <text>ATP + protein L-histidine = ADP + protein N-phospho-L-histidine.</text>
        <dbReference type="EC" id="2.7.13.3"/>
    </reaction>
</comment>
<dbReference type="SUPFAM" id="SSF47384">
    <property type="entry name" value="Homodimeric domain of signal transducing histidine kinase"/>
    <property type="match status" value="1"/>
</dbReference>
<dbReference type="Pfam" id="PF02895">
    <property type="entry name" value="H-kinase_dim"/>
    <property type="match status" value="1"/>
</dbReference>
<keyword evidence="7" id="KW-0547">Nucleotide-binding</keyword>
<dbReference type="InterPro" id="IPR005467">
    <property type="entry name" value="His_kinase_dom"/>
</dbReference>
<evidence type="ECO:0000259" key="14">
    <source>
        <dbReference type="PROSITE" id="PS50851"/>
    </source>
</evidence>
<evidence type="ECO:0000313" key="16">
    <source>
        <dbReference type="EMBL" id="ABC30446.1"/>
    </source>
</evidence>
<dbReference type="Gene3D" id="3.30.565.10">
    <property type="entry name" value="Histidine kinase-like ATPase, C-terminal domain"/>
    <property type="match status" value="1"/>
</dbReference>
<name>Q2SFX8_HAHCH</name>
<dbReference type="OrthoDB" id="9803176at2"/>
<dbReference type="InterPro" id="IPR002545">
    <property type="entry name" value="CheW-lke_dom"/>
</dbReference>
<evidence type="ECO:0000259" key="13">
    <source>
        <dbReference type="PROSITE" id="PS50109"/>
    </source>
</evidence>
<dbReference type="PANTHER" id="PTHR43395:SF10">
    <property type="entry name" value="CHEMOTAXIS PROTEIN CHEA"/>
    <property type="match status" value="1"/>
</dbReference>
<dbReference type="Gene3D" id="2.30.30.40">
    <property type="entry name" value="SH3 Domains"/>
    <property type="match status" value="1"/>
</dbReference>
<evidence type="ECO:0000256" key="10">
    <source>
        <dbReference type="ARBA" id="ARBA00023012"/>
    </source>
</evidence>
<dbReference type="SUPFAM" id="SSF55874">
    <property type="entry name" value="ATPase domain of HSP90 chaperone/DNA topoisomerase II/histidine kinase"/>
    <property type="match status" value="1"/>
</dbReference>
<dbReference type="AlphaFoldDB" id="Q2SFX8"/>
<dbReference type="Pfam" id="PF01584">
    <property type="entry name" value="CheW"/>
    <property type="match status" value="1"/>
</dbReference>
<dbReference type="InterPro" id="IPR037006">
    <property type="entry name" value="CheA-like_homodim_sf"/>
</dbReference>
<keyword evidence="8 16" id="KW-0418">Kinase</keyword>
<dbReference type="KEGG" id="hch:HCH_03709"/>
<dbReference type="CDD" id="cd00088">
    <property type="entry name" value="HPT"/>
    <property type="match status" value="1"/>
</dbReference>
<dbReference type="SMART" id="SM00073">
    <property type="entry name" value="HPT"/>
    <property type="match status" value="1"/>
</dbReference>
<dbReference type="PROSITE" id="PS50851">
    <property type="entry name" value="CHEW"/>
    <property type="match status" value="1"/>
</dbReference>
<dbReference type="InterPro" id="IPR004105">
    <property type="entry name" value="CheA-like_dim"/>
</dbReference>
<sequence length="709" mass="77149">MSLDFSGALKAFAQESKDLLAEMEQSLLTLEEEGAKKELVDAVFRAAHTIKGSGGLFGLDHVVAFTHDVEGVLDAVRDGRLDIDGDLISLLLSCGDQIGRLVESSLAGEVEEALLRKGAALQAQLQRYLPGAVMVAAQEEDAGEAAYGARGWHISLRCGRDLLRDGMDPLSILHYISTLGELTRVTTFCGHMPAAEEMDPESCYLAFEIDLITEQAKEEIEDAFEFVSASSEVRITPVGDPDSWDGAIEAAPDEDQRLGEILLDSGAVTRNELEQALKQQERTPERPKLGEILVARHAVQEKTVSTALEKQASAVKKQRQDSFLKVDAQKLDHLINLIGELMIANAEVRVRAERIQESVLHESVANSTRFIEAVRDCALSLRMVQIGDTFNRFQRVVRDLARDLGKDIRLVVSGGDTDLDKTLVERISEPLTHLVRNAIDHGVESDALRRERGKAATGVIRLNAFHERGSIVIEVSDDGGGMNPEKIVAKAIEKQLIRSSEGMSDGDIFKLIFEPGFSTAEQVTNVSGRGVGMDAVKKTLEELRGSVEVESELGKGSTIRLRLPLTLAIINGFLVGVGDSKYVVPMEVVDECVELNGDGGGDFMGLRGMALPFLRLRELFSIDGRPADRQSVVVVQYAGRRAGLVVDRLMGELQTVIKPLGDIFTPLKWVSGCTLLGSGDVGLILDIPELVTRAEHAQNQFAGRKMAAG</sequence>
<keyword evidence="4" id="KW-0145">Chemotaxis</keyword>
<dbReference type="eggNOG" id="COG0643">
    <property type="taxonomic scope" value="Bacteria"/>
</dbReference>
<dbReference type="PROSITE" id="PS50894">
    <property type="entry name" value="HPT"/>
    <property type="match status" value="1"/>
</dbReference>
<gene>
    <name evidence="16" type="ordered locus">HCH_03709</name>
</gene>
<dbReference type="Proteomes" id="UP000000238">
    <property type="component" value="Chromosome"/>
</dbReference>
<evidence type="ECO:0000256" key="7">
    <source>
        <dbReference type="ARBA" id="ARBA00022741"/>
    </source>
</evidence>